<reference evidence="2" key="1">
    <citation type="submission" date="2021-01" db="EMBL/GenBank/DDBJ databases">
        <title>Metabolic potential, ecology and presence of endohyphal bacteria is reflected in genomic diversity of Mucoromycotina.</title>
        <authorList>
            <person name="Muszewska A."/>
            <person name="Okrasinska A."/>
            <person name="Steczkiewicz K."/>
            <person name="Drgas O."/>
            <person name="Orlowska M."/>
            <person name="Perlinska-Lenart U."/>
            <person name="Aleksandrzak-Piekarczyk T."/>
            <person name="Szatraj K."/>
            <person name="Zielenkiewicz U."/>
            <person name="Pilsyk S."/>
            <person name="Malc E."/>
            <person name="Mieczkowski P."/>
            <person name="Kruszewska J.S."/>
            <person name="Biernat P."/>
            <person name="Pawlowska J."/>
        </authorList>
    </citation>
    <scope>NUCLEOTIDE SEQUENCE</scope>
    <source>
        <strain evidence="2">WA0000018081</strain>
    </source>
</reference>
<dbReference type="OrthoDB" id="2212706at2759"/>
<dbReference type="EMBL" id="JAEPRE010000001">
    <property type="protein sequence ID" value="KAG2237991.1"/>
    <property type="molecule type" value="Genomic_DNA"/>
</dbReference>
<accession>A0A8H7T173</accession>
<evidence type="ECO:0000256" key="1">
    <source>
        <dbReference type="SAM" id="SignalP"/>
    </source>
</evidence>
<evidence type="ECO:0000313" key="3">
    <source>
        <dbReference type="Proteomes" id="UP000613177"/>
    </source>
</evidence>
<keyword evidence="3" id="KW-1185">Reference proteome</keyword>
<dbReference type="Proteomes" id="UP000613177">
    <property type="component" value="Unassembled WGS sequence"/>
</dbReference>
<comment type="caution">
    <text evidence="2">The sequence shown here is derived from an EMBL/GenBank/DDBJ whole genome shotgun (WGS) entry which is preliminary data.</text>
</comment>
<protein>
    <submittedName>
        <fullName evidence="2">Uncharacterized protein</fullName>
    </submittedName>
</protein>
<organism evidence="2 3">
    <name type="scientific">Thamnidium elegans</name>
    <dbReference type="NCBI Taxonomy" id="101142"/>
    <lineage>
        <taxon>Eukaryota</taxon>
        <taxon>Fungi</taxon>
        <taxon>Fungi incertae sedis</taxon>
        <taxon>Mucoromycota</taxon>
        <taxon>Mucoromycotina</taxon>
        <taxon>Mucoromycetes</taxon>
        <taxon>Mucorales</taxon>
        <taxon>Mucorineae</taxon>
        <taxon>Mucoraceae</taxon>
        <taxon>Thamnidium</taxon>
    </lineage>
</organism>
<dbReference type="AlphaFoldDB" id="A0A8H7T173"/>
<feature type="signal peptide" evidence="1">
    <location>
        <begin position="1"/>
        <end position="18"/>
    </location>
</feature>
<keyword evidence="1" id="KW-0732">Signal</keyword>
<sequence>MHFITLTGLCLLVTAGMASHTNTLSHRLQRVDVNVNTISCKCIMSKPDKNNTDNSTCMCFNRKDGTSNATKTCRAYTDGVFSFCSDVTEGTELWQECVLHYCPSKGDITIEPPRDKVYF</sequence>
<evidence type="ECO:0000313" key="2">
    <source>
        <dbReference type="EMBL" id="KAG2237991.1"/>
    </source>
</evidence>
<name>A0A8H7T173_9FUNG</name>
<proteinExistence type="predicted"/>
<feature type="chain" id="PRO_5034079854" evidence="1">
    <location>
        <begin position="19"/>
        <end position="119"/>
    </location>
</feature>
<gene>
    <name evidence="2" type="ORF">INT48_002553</name>
</gene>